<dbReference type="InterPro" id="IPR036291">
    <property type="entry name" value="NAD(P)-bd_dom_sf"/>
</dbReference>
<dbReference type="AlphaFoldDB" id="A0AAW0BB28"/>
<accession>A0AAW0BB28</accession>
<keyword evidence="5" id="KW-1185">Reference proteome</keyword>
<gene>
    <name evidence="4" type="ORF">VNI00_016840</name>
</gene>
<organism evidence="4 5">
    <name type="scientific">Paramarasmius palmivorus</name>
    <dbReference type="NCBI Taxonomy" id="297713"/>
    <lineage>
        <taxon>Eukaryota</taxon>
        <taxon>Fungi</taxon>
        <taxon>Dikarya</taxon>
        <taxon>Basidiomycota</taxon>
        <taxon>Agaricomycotina</taxon>
        <taxon>Agaricomycetes</taxon>
        <taxon>Agaricomycetidae</taxon>
        <taxon>Agaricales</taxon>
        <taxon>Marasmiineae</taxon>
        <taxon>Marasmiaceae</taxon>
        <taxon>Paramarasmius</taxon>
    </lineage>
</organism>
<dbReference type="Pfam" id="PF13460">
    <property type="entry name" value="NAD_binding_10"/>
    <property type="match status" value="1"/>
</dbReference>
<proteinExistence type="inferred from homology"/>
<evidence type="ECO:0000256" key="1">
    <source>
        <dbReference type="ARBA" id="ARBA00023002"/>
    </source>
</evidence>
<comment type="similarity">
    <text evidence="2">Belongs to the NAD(P)-dependent epimerase/dehydratase family. Dihydroflavonol-4-reductase subfamily.</text>
</comment>
<dbReference type="PANTHER" id="PTHR10366:SF564">
    <property type="entry name" value="STEROL-4-ALPHA-CARBOXYLATE 3-DEHYDROGENASE, DECARBOXYLATING"/>
    <property type="match status" value="1"/>
</dbReference>
<dbReference type="PANTHER" id="PTHR10366">
    <property type="entry name" value="NAD DEPENDENT EPIMERASE/DEHYDRATASE"/>
    <property type="match status" value="1"/>
</dbReference>
<dbReference type="InterPro" id="IPR050425">
    <property type="entry name" value="NAD(P)_dehydrat-like"/>
</dbReference>
<dbReference type="SUPFAM" id="SSF51735">
    <property type="entry name" value="NAD(P)-binding Rossmann-fold domains"/>
    <property type="match status" value="1"/>
</dbReference>
<keyword evidence="1" id="KW-0560">Oxidoreductase</keyword>
<dbReference type="Gene3D" id="3.40.50.720">
    <property type="entry name" value="NAD(P)-binding Rossmann-like Domain"/>
    <property type="match status" value="1"/>
</dbReference>
<dbReference type="EMBL" id="JAYKXP010000142">
    <property type="protein sequence ID" value="KAK7022950.1"/>
    <property type="molecule type" value="Genomic_DNA"/>
</dbReference>
<feature type="domain" description="NAD(P)-binding" evidence="3">
    <location>
        <begin position="12"/>
        <end position="120"/>
    </location>
</feature>
<comment type="caution">
    <text evidence="4">The sequence shown here is derived from an EMBL/GenBank/DDBJ whole genome shotgun (WGS) entry which is preliminary data.</text>
</comment>
<evidence type="ECO:0000256" key="2">
    <source>
        <dbReference type="ARBA" id="ARBA00023445"/>
    </source>
</evidence>
<dbReference type="GO" id="GO:0016616">
    <property type="term" value="F:oxidoreductase activity, acting on the CH-OH group of donors, NAD or NADP as acceptor"/>
    <property type="evidence" value="ECO:0007669"/>
    <property type="project" value="TreeGrafter"/>
</dbReference>
<protein>
    <recommendedName>
        <fullName evidence="3">NAD(P)-binding domain-containing protein</fullName>
    </recommendedName>
</protein>
<evidence type="ECO:0000313" key="5">
    <source>
        <dbReference type="Proteomes" id="UP001383192"/>
    </source>
</evidence>
<name>A0AAW0BB28_9AGAR</name>
<sequence>MSSFTGLVLVTGATGFIGSHIVSQLLAKNIPVRAVVRSASKVKTIFPDAGSQLDIVELPTLLDDHTEALKGVSAVIHTAVPGFFNGASNEETFRGAYEGTLNIVNQAIALGVKKIVVTGTGLNLWDSDFKGAYGTKVLTEKDFGSVELEDIQTQRTGRILSCIMQPRQ</sequence>
<dbReference type="InterPro" id="IPR016040">
    <property type="entry name" value="NAD(P)-bd_dom"/>
</dbReference>
<evidence type="ECO:0000259" key="3">
    <source>
        <dbReference type="Pfam" id="PF13460"/>
    </source>
</evidence>
<evidence type="ECO:0000313" key="4">
    <source>
        <dbReference type="EMBL" id="KAK7022950.1"/>
    </source>
</evidence>
<reference evidence="4 5" key="1">
    <citation type="submission" date="2024-01" db="EMBL/GenBank/DDBJ databases">
        <title>A draft genome for a cacao thread blight-causing isolate of Paramarasmius palmivorus.</title>
        <authorList>
            <person name="Baruah I.K."/>
            <person name="Bukari Y."/>
            <person name="Amoako-Attah I."/>
            <person name="Meinhardt L.W."/>
            <person name="Bailey B.A."/>
            <person name="Cohen S.P."/>
        </authorList>
    </citation>
    <scope>NUCLEOTIDE SEQUENCE [LARGE SCALE GENOMIC DNA]</scope>
    <source>
        <strain evidence="4 5">GH-12</strain>
    </source>
</reference>
<dbReference type="Proteomes" id="UP001383192">
    <property type="component" value="Unassembled WGS sequence"/>
</dbReference>